<dbReference type="GO" id="GO:0000785">
    <property type="term" value="C:chromatin"/>
    <property type="evidence" value="ECO:0007669"/>
    <property type="project" value="TreeGrafter"/>
</dbReference>
<feature type="region of interest" description="Disordered" evidence="5">
    <location>
        <begin position="257"/>
        <end position="279"/>
    </location>
</feature>
<dbReference type="PROSITE" id="PS50102">
    <property type="entry name" value="RRM"/>
    <property type="match status" value="2"/>
</dbReference>
<dbReference type="SUPFAM" id="SSF54928">
    <property type="entry name" value="RNA-binding domain, RBD"/>
    <property type="match status" value="2"/>
</dbReference>
<evidence type="ECO:0000256" key="3">
    <source>
        <dbReference type="ARBA" id="ARBA00023242"/>
    </source>
</evidence>
<keyword evidence="2 4" id="KW-0694">RNA-binding</keyword>
<dbReference type="InterPro" id="IPR000504">
    <property type="entry name" value="RRM_dom"/>
</dbReference>
<feature type="compositionally biased region" description="Gly residues" evidence="5">
    <location>
        <begin position="257"/>
        <end position="273"/>
    </location>
</feature>
<dbReference type="Pfam" id="PF00076">
    <property type="entry name" value="RRM_1"/>
    <property type="match status" value="2"/>
</dbReference>
<proteinExistence type="evidence at transcript level"/>
<dbReference type="GO" id="GO:0005654">
    <property type="term" value="C:nucleoplasm"/>
    <property type="evidence" value="ECO:0007669"/>
    <property type="project" value="TreeGrafter"/>
</dbReference>
<reference evidence="7" key="1">
    <citation type="journal article" date="2015" name="Sci. Rep.">
        <title>Spliced leader RNA trans-splicing discovered in copepods.</title>
        <authorList>
            <person name="Yang F."/>
            <person name="Xu D."/>
            <person name="Zhuang Y."/>
            <person name="Yi X."/>
            <person name="Huang Y."/>
            <person name="Chen H."/>
            <person name="Lin S."/>
            <person name="Campbell D.A."/>
            <person name="Sturm N.R."/>
            <person name="Liu G."/>
            <person name="Zhang H."/>
        </authorList>
    </citation>
    <scope>NUCLEOTIDE SEQUENCE</scope>
</reference>
<sequence>MVCRNSMAEASENHTEAGQPIIALGDEDDRKLFVGGLPQDATQDDISQHFKTFGEIENINLKTDQSSGRSRGFAFVLYKTVESLSSAIEAKEHTVKGKVVAVKKAQAKQGKIYVGKLQPEISDEEIKKHFTQFGSIAGVEQPFDKTKNERKNFCFITFDKEESAKQLLKLGTTTINGIDLDIKRVTVKDPVMGGMGRGGAGRPGAVVPGFGYNYYGAGYGYSDPYNGYGPAWGAYGNYGTGGWSGYGTGYMKNGYGGPGRGGPGGMRGRGGANKGKQKQ</sequence>
<protein>
    <submittedName>
        <fullName evidence="7">RNA-binding protein squid</fullName>
    </submittedName>
</protein>
<dbReference type="GO" id="GO:0003723">
    <property type="term" value="F:RNA binding"/>
    <property type="evidence" value="ECO:0007669"/>
    <property type="project" value="UniProtKB-UniRule"/>
</dbReference>
<dbReference type="PANTHER" id="PTHR48033">
    <property type="entry name" value="RNA-BINDING (RRM/RBD/RNP MOTIFS) FAMILY PROTEIN"/>
    <property type="match status" value="1"/>
</dbReference>
<dbReference type="GO" id="GO:0010468">
    <property type="term" value="P:regulation of gene expression"/>
    <property type="evidence" value="ECO:0007669"/>
    <property type="project" value="TreeGrafter"/>
</dbReference>
<accession>A0A0U2LFU0</accession>
<evidence type="ECO:0000256" key="5">
    <source>
        <dbReference type="SAM" id="MobiDB-lite"/>
    </source>
</evidence>
<dbReference type="SMART" id="SM00360">
    <property type="entry name" value="RRM"/>
    <property type="match status" value="2"/>
</dbReference>
<organism evidence="7">
    <name type="scientific">Pseudodiaptomus poplesia</name>
    <dbReference type="NCBI Taxonomy" id="213370"/>
    <lineage>
        <taxon>Eukaryota</taxon>
        <taxon>Metazoa</taxon>
        <taxon>Ecdysozoa</taxon>
        <taxon>Arthropoda</taxon>
        <taxon>Crustacea</taxon>
        <taxon>Multicrustacea</taxon>
        <taxon>Hexanauplia</taxon>
        <taxon>Copepoda</taxon>
        <taxon>Calanoida</taxon>
        <taxon>Pseudodiaptomidae</taxon>
        <taxon>Pseudodiaptomus</taxon>
    </lineage>
</organism>
<evidence type="ECO:0000256" key="4">
    <source>
        <dbReference type="PROSITE-ProRule" id="PRU00176"/>
    </source>
</evidence>
<dbReference type="PANTHER" id="PTHR48033:SF10">
    <property type="entry name" value="RNA-BINDING PROTEIN SQUID"/>
    <property type="match status" value="1"/>
</dbReference>
<dbReference type="InterPro" id="IPR012677">
    <property type="entry name" value="Nucleotide-bd_a/b_plait_sf"/>
</dbReference>
<evidence type="ECO:0000256" key="2">
    <source>
        <dbReference type="ARBA" id="ARBA00022884"/>
    </source>
</evidence>
<comment type="subcellular location">
    <subcellularLocation>
        <location evidence="1">Nucleus</location>
    </subcellularLocation>
</comment>
<evidence type="ECO:0000256" key="1">
    <source>
        <dbReference type="ARBA" id="ARBA00004123"/>
    </source>
</evidence>
<name>A0A0U2LFU0_9MAXI</name>
<dbReference type="AlphaFoldDB" id="A0A0U2LFU0"/>
<dbReference type="Gene3D" id="3.30.70.330">
    <property type="match status" value="2"/>
</dbReference>
<dbReference type="InterPro" id="IPR035979">
    <property type="entry name" value="RBD_domain_sf"/>
</dbReference>
<feature type="domain" description="RRM" evidence="6">
    <location>
        <begin position="30"/>
        <end position="107"/>
    </location>
</feature>
<evidence type="ECO:0000313" key="7">
    <source>
        <dbReference type="EMBL" id="ALS04680.1"/>
    </source>
</evidence>
<dbReference type="EMBL" id="KT754846">
    <property type="protein sequence ID" value="ALS04680.1"/>
    <property type="molecule type" value="mRNA"/>
</dbReference>
<feature type="domain" description="RRM" evidence="6">
    <location>
        <begin position="110"/>
        <end position="188"/>
    </location>
</feature>
<keyword evidence="3" id="KW-0539">Nucleus</keyword>
<evidence type="ECO:0000259" key="6">
    <source>
        <dbReference type="PROSITE" id="PS50102"/>
    </source>
</evidence>